<dbReference type="PANTHER" id="PTHR33603">
    <property type="entry name" value="METHYLTRANSFERASE"/>
    <property type="match status" value="1"/>
</dbReference>
<reference evidence="6 7" key="1">
    <citation type="submission" date="2017-10" db="EMBL/GenBank/DDBJ databases">
        <title>Genome sequence of Caulobacter mirabilis FWC38.</title>
        <authorList>
            <person name="Fiebig A."/>
            <person name="Crosson S."/>
        </authorList>
    </citation>
    <scope>NUCLEOTIDE SEQUENCE [LARGE SCALE GENOMIC DNA]</scope>
    <source>
        <strain evidence="6 7">FWC 38</strain>
    </source>
</reference>
<comment type="subunit">
    <text evidence="5">Homodimer.</text>
</comment>
<dbReference type="InterPro" id="IPR003742">
    <property type="entry name" value="RlmH-like"/>
</dbReference>
<protein>
    <recommendedName>
        <fullName evidence="5">Ribosomal RNA large subunit methyltransferase H</fullName>
        <ecNumber evidence="5">2.1.1.177</ecNumber>
    </recommendedName>
    <alternativeName>
        <fullName evidence="5">23S rRNA (pseudouridine1915-N3)-methyltransferase</fullName>
    </alternativeName>
    <alternativeName>
        <fullName evidence="5">23S rRNA m3Psi1915 methyltransferase</fullName>
    </alternativeName>
    <alternativeName>
        <fullName evidence="5">rRNA (pseudouridine-N3-)-methyltransferase RlmH</fullName>
    </alternativeName>
</protein>
<sequence length="154" mass="16438">MKITLLTVHRLGRAPEALLAKDYAERATAAGRSLGLGPVEVVEVEARKPGKAAEAEVLSPHLKDAHVIACDEHGAVRTSRAFAEKIGRLRDDGVRRLVLIIGGADGLDPSILAAAHETLAFGPQTWPHALARAMLAEQVYRAATILAGSPYHRD</sequence>
<comment type="catalytic activity">
    <reaction evidence="5">
        <text>pseudouridine(1915) in 23S rRNA + S-adenosyl-L-methionine = N(3)-methylpseudouridine(1915) in 23S rRNA + S-adenosyl-L-homocysteine + H(+)</text>
        <dbReference type="Rhea" id="RHEA:42752"/>
        <dbReference type="Rhea" id="RHEA-COMP:10221"/>
        <dbReference type="Rhea" id="RHEA-COMP:10222"/>
        <dbReference type="ChEBI" id="CHEBI:15378"/>
        <dbReference type="ChEBI" id="CHEBI:57856"/>
        <dbReference type="ChEBI" id="CHEBI:59789"/>
        <dbReference type="ChEBI" id="CHEBI:65314"/>
        <dbReference type="ChEBI" id="CHEBI:74486"/>
        <dbReference type="EC" id="2.1.1.177"/>
    </reaction>
</comment>
<dbReference type="Pfam" id="PF02590">
    <property type="entry name" value="SPOUT_MTase"/>
    <property type="match status" value="1"/>
</dbReference>
<dbReference type="EC" id="2.1.1.177" evidence="5"/>
<keyword evidence="5" id="KW-0963">Cytoplasm</keyword>
<dbReference type="EMBL" id="CP024201">
    <property type="protein sequence ID" value="ATQ41213.1"/>
    <property type="molecule type" value="Genomic_DNA"/>
</dbReference>
<keyword evidence="2 5" id="KW-0808">Transferase</keyword>
<dbReference type="Proteomes" id="UP000228945">
    <property type="component" value="Chromosome"/>
</dbReference>
<gene>
    <name evidence="5" type="primary">rlmH</name>
    <name evidence="6" type="ORF">CSW64_01700</name>
</gene>
<keyword evidence="3 5" id="KW-0949">S-adenosyl-L-methionine</keyword>
<organism evidence="6 7">
    <name type="scientific">Caulobacter mirabilis</name>
    <dbReference type="NCBI Taxonomy" id="69666"/>
    <lineage>
        <taxon>Bacteria</taxon>
        <taxon>Pseudomonadati</taxon>
        <taxon>Pseudomonadota</taxon>
        <taxon>Alphaproteobacteria</taxon>
        <taxon>Caulobacterales</taxon>
        <taxon>Caulobacteraceae</taxon>
        <taxon>Caulobacter</taxon>
    </lineage>
</organism>
<comment type="caution">
    <text evidence="5">Lacks conserved residue(s) required for the propagation of feature annotation.</text>
</comment>
<dbReference type="AlphaFoldDB" id="A0A2D2ATB1"/>
<accession>A0A2D2ATB1</accession>
<evidence type="ECO:0000313" key="6">
    <source>
        <dbReference type="EMBL" id="ATQ41213.1"/>
    </source>
</evidence>
<comment type="similarity">
    <text evidence="4 5">Belongs to the RNA methyltransferase RlmH family.</text>
</comment>
<dbReference type="CDD" id="cd18081">
    <property type="entry name" value="RlmH-like"/>
    <property type="match status" value="1"/>
</dbReference>
<name>A0A2D2ATB1_9CAUL</name>
<dbReference type="Gene3D" id="3.40.1280.10">
    <property type="match status" value="1"/>
</dbReference>
<dbReference type="OrthoDB" id="9806643at2"/>
<evidence type="ECO:0000313" key="7">
    <source>
        <dbReference type="Proteomes" id="UP000228945"/>
    </source>
</evidence>
<keyword evidence="7" id="KW-1185">Reference proteome</keyword>
<feature type="binding site" evidence="5">
    <location>
        <position position="102"/>
    </location>
    <ligand>
        <name>S-adenosyl-L-methionine</name>
        <dbReference type="ChEBI" id="CHEBI:59789"/>
    </ligand>
</feature>
<dbReference type="SUPFAM" id="SSF75217">
    <property type="entry name" value="alpha/beta knot"/>
    <property type="match status" value="1"/>
</dbReference>
<evidence type="ECO:0000256" key="4">
    <source>
        <dbReference type="ARBA" id="ARBA00038303"/>
    </source>
</evidence>
<dbReference type="GO" id="GO:0070038">
    <property type="term" value="F:rRNA (pseudouridine-N3-)-methyltransferase activity"/>
    <property type="evidence" value="ECO:0007669"/>
    <property type="project" value="UniProtKB-UniRule"/>
</dbReference>
<evidence type="ECO:0000256" key="3">
    <source>
        <dbReference type="ARBA" id="ARBA00022691"/>
    </source>
</evidence>
<proteinExistence type="inferred from homology"/>
<evidence type="ECO:0000256" key="1">
    <source>
        <dbReference type="ARBA" id="ARBA00022603"/>
    </source>
</evidence>
<dbReference type="PIRSF" id="PIRSF004505">
    <property type="entry name" value="MT_bac"/>
    <property type="match status" value="1"/>
</dbReference>
<comment type="function">
    <text evidence="5">Specifically methylates the pseudouridine at position 1915 (m3Psi1915) in 23S rRNA.</text>
</comment>
<keyword evidence="1 5" id="KW-0489">Methyltransferase</keyword>
<comment type="subcellular location">
    <subcellularLocation>
        <location evidence="5">Cytoplasm</location>
    </subcellularLocation>
</comment>
<evidence type="ECO:0000256" key="2">
    <source>
        <dbReference type="ARBA" id="ARBA00022679"/>
    </source>
</evidence>
<dbReference type="KEGG" id="cmb:CSW64_01700"/>
<dbReference type="RefSeq" id="WP_099620470.1">
    <property type="nucleotide sequence ID" value="NZ_CP024201.1"/>
</dbReference>
<evidence type="ECO:0000256" key="5">
    <source>
        <dbReference type="HAMAP-Rule" id="MF_00658"/>
    </source>
</evidence>
<dbReference type="PANTHER" id="PTHR33603:SF1">
    <property type="entry name" value="RIBOSOMAL RNA LARGE SUBUNIT METHYLTRANSFERASE H"/>
    <property type="match status" value="1"/>
</dbReference>
<dbReference type="GO" id="GO:0005737">
    <property type="term" value="C:cytoplasm"/>
    <property type="evidence" value="ECO:0007669"/>
    <property type="project" value="UniProtKB-SubCell"/>
</dbReference>
<dbReference type="InterPro" id="IPR029026">
    <property type="entry name" value="tRNA_m1G_MTases_N"/>
</dbReference>
<dbReference type="NCBIfam" id="NF000988">
    <property type="entry name" value="PRK00103.2-2"/>
    <property type="match status" value="1"/>
</dbReference>
<dbReference type="InterPro" id="IPR029028">
    <property type="entry name" value="Alpha/beta_knot_MTases"/>
</dbReference>
<keyword evidence="5" id="KW-0698">rRNA processing</keyword>
<dbReference type="HAMAP" id="MF_00658">
    <property type="entry name" value="23SrRNA_methyltr_H"/>
    <property type="match status" value="1"/>
</dbReference>